<dbReference type="CDD" id="cd02205">
    <property type="entry name" value="CBS_pair_SF"/>
    <property type="match status" value="2"/>
</dbReference>
<proteinExistence type="predicted"/>
<dbReference type="InterPro" id="IPR000644">
    <property type="entry name" value="CBS_dom"/>
</dbReference>
<feature type="domain" description="CBS" evidence="3">
    <location>
        <begin position="166"/>
        <end position="223"/>
    </location>
</feature>
<dbReference type="PANTHER" id="PTHR43080:SF2">
    <property type="entry name" value="CBS DOMAIN-CONTAINING PROTEIN"/>
    <property type="match status" value="1"/>
</dbReference>
<dbReference type="PANTHER" id="PTHR43080">
    <property type="entry name" value="CBS DOMAIN-CONTAINING PROTEIN CBSX3, MITOCHONDRIAL"/>
    <property type="match status" value="1"/>
</dbReference>
<dbReference type="InterPro" id="IPR051257">
    <property type="entry name" value="Diverse_CBS-Domain"/>
</dbReference>
<reference evidence="4 5" key="1">
    <citation type="submission" date="2019-11" db="EMBL/GenBank/DDBJ databases">
        <title>Comparative genomics of hydrocarbon-degrading Desulfosarcina strains.</title>
        <authorList>
            <person name="Watanabe M."/>
            <person name="Kojima H."/>
            <person name="Fukui M."/>
        </authorList>
    </citation>
    <scope>NUCLEOTIDE SEQUENCE [LARGE SCALE GENOMIC DNA]</scope>
    <source>
        <strain evidence="4 5">PL12</strain>
    </source>
</reference>
<dbReference type="SUPFAM" id="SSF54631">
    <property type="entry name" value="CBS-domain pair"/>
    <property type="match status" value="2"/>
</dbReference>
<dbReference type="KEGG" id="dalk:DSCA_45690"/>
<dbReference type="SMART" id="SM00116">
    <property type="entry name" value="CBS"/>
    <property type="match status" value="4"/>
</dbReference>
<gene>
    <name evidence="4" type="ORF">DSCA_45690</name>
</gene>
<dbReference type="EMBL" id="AP021874">
    <property type="protein sequence ID" value="BBO70639.1"/>
    <property type="molecule type" value="Genomic_DNA"/>
</dbReference>
<dbReference type="AlphaFoldDB" id="A0A5K7YRT2"/>
<dbReference type="Pfam" id="PF00571">
    <property type="entry name" value="CBS"/>
    <property type="match status" value="4"/>
</dbReference>
<dbReference type="PROSITE" id="PS51371">
    <property type="entry name" value="CBS"/>
    <property type="match status" value="4"/>
</dbReference>
<feature type="domain" description="CBS" evidence="3">
    <location>
        <begin position="230"/>
        <end position="290"/>
    </location>
</feature>
<dbReference type="RefSeq" id="WP_155318575.1">
    <property type="nucleotide sequence ID" value="NZ_AP021874.1"/>
</dbReference>
<evidence type="ECO:0000256" key="2">
    <source>
        <dbReference type="PROSITE-ProRule" id="PRU00703"/>
    </source>
</evidence>
<protein>
    <recommendedName>
        <fullName evidence="3">CBS domain-containing protein</fullName>
    </recommendedName>
</protein>
<keyword evidence="5" id="KW-1185">Reference proteome</keyword>
<feature type="domain" description="CBS" evidence="3">
    <location>
        <begin position="19"/>
        <end position="74"/>
    </location>
</feature>
<feature type="domain" description="CBS" evidence="3">
    <location>
        <begin position="82"/>
        <end position="140"/>
    </location>
</feature>
<dbReference type="OrthoDB" id="5417002at2"/>
<dbReference type="Gene3D" id="3.10.580.10">
    <property type="entry name" value="CBS-domain"/>
    <property type="match status" value="2"/>
</dbReference>
<evidence type="ECO:0000256" key="1">
    <source>
        <dbReference type="ARBA" id="ARBA00023122"/>
    </source>
</evidence>
<evidence type="ECO:0000259" key="3">
    <source>
        <dbReference type="PROSITE" id="PS51371"/>
    </source>
</evidence>
<organism evidence="4 5">
    <name type="scientific">Desulfosarcina alkanivorans</name>
    <dbReference type="NCBI Taxonomy" id="571177"/>
    <lineage>
        <taxon>Bacteria</taxon>
        <taxon>Pseudomonadati</taxon>
        <taxon>Thermodesulfobacteriota</taxon>
        <taxon>Desulfobacteria</taxon>
        <taxon>Desulfobacterales</taxon>
        <taxon>Desulfosarcinaceae</taxon>
        <taxon>Desulfosarcina</taxon>
    </lineage>
</organism>
<accession>A0A5K7YRT2</accession>
<keyword evidence="1 2" id="KW-0129">CBS domain</keyword>
<dbReference type="InterPro" id="IPR046342">
    <property type="entry name" value="CBS_dom_sf"/>
</dbReference>
<evidence type="ECO:0000313" key="5">
    <source>
        <dbReference type="Proteomes" id="UP000427906"/>
    </source>
</evidence>
<sequence>MPVVNTLGVLSGIPVSRAMRQQVVSLPRSADIGQGIRTMIRYKVNAVLLTDSGAPWGVVSKTDLMGAMYAELPTAMPLGDVMGSQPIACFPDDPVEDALEIMGAAGVHRLFVTGADREVVVGTVAYADIVGLLYRYCRACERGTARKRMRRAGADPSARLTVRDVMTRTVRRCRDTDPLFTVIDTLSTHHMGAVLVRDESRSSLGVVSKTDLILAYHHGVSPETEARAVMNTPVHAMAAEALLSAALQQMLVRDVQRLFVYDDASRPDRLTGVLALSDAARFRSGSCRACAAGRILIR</sequence>
<dbReference type="Proteomes" id="UP000427906">
    <property type="component" value="Chromosome"/>
</dbReference>
<evidence type="ECO:0000313" key="4">
    <source>
        <dbReference type="EMBL" id="BBO70639.1"/>
    </source>
</evidence>
<name>A0A5K7YRT2_9BACT</name>